<dbReference type="InterPro" id="IPR025966">
    <property type="entry name" value="OppC_N"/>
</dbReference>
<evidence type="ECO:0000256" key="6">
    <source>
        <dbReference type="ARBA" id="ARBA00023136"/>
    </source>
</evidence>
<evidence type="ECO:0000259" key="8">
    <source>
        <dbReference type="PROSITE" id="PS50928"/>
    </source>
</evidence>
<sequence>MSRKDATLTTHGFKYFLRKLWRDPMGRWGLVILLITSFVAVICPIFFPFDPSKVGVDASSILTGPSQTHWLGSDELGRDVLRQFFSGARISLFVGIMATIISTIVGSGIGVFAGYYMGRLDGFLMRITDFFLVVPALPLMIALGAIFGQNITVIIMVIGFLSWPRTARIVRSQTLSLRQRQFVPRAKSLGSTNLRIIRTHITPHVMPLIVANTILVVAGCILSEATLSFIGLGDPDRISWGTMLHFSFVSGAIGRGAWWYFLPPGFGILFIVLGFTLVGHSFEKITNPRHRGES</sequence>
<dbReference type="Pfam" id="PF00528">
    <property type="entry name" value="BPD_transp_1"/>
    <property type="match status" value="1"/>
</dbReference>
<feature type="transmembrane region" description="Helical" evidence="7">
    <location>
        <begin position="266"/>
        <end position="282"/>
    </location>
</feature>
<feature type="domain" description="ABC transmembrane type-1" evidence="8">
    <location>
        <begin position="88"/>
        <end position="279"/>
    </location>
</feature>
<protein>
    <submittedName>
        <fullName evidence="9">Unannotated protein</fullName>
    </submittedName>
</protein>
<dbReference type="Pfam" id="PF12911">
    <property type="entry name" value="OppC_N"/>
    <property type="match status" value="1"/>
</dbReference>
<dbReference type="GO" id="GO:0005886">
    <property type="term" value="C:plasma membrane"/>
    <property type="evidence" value="ECO:0007669"/>
    <property type="project" value="UniProtKB-SubCell"/>
</dbReference>
<dbReference type="PROSITE" id="PS50928">
    <property type="entry name" value="ABC_TM1"/>
    <property type="match status" value="1"/>
</dbReference>
<gene>
    <name evidence="9" type="ORF">UFOPK2907_00341</name>
    <name evidence="10" type="ORF">UFOPK3937_00315</name>
    <name evidence="11" type="ORF">UFOPK4401_00607</name>
</gene>
<dbReference type="EMBL" id="CAEZZR010000020">
    <property type="protein sequence ID" value="CAB4767343.1"/>
    <property type="molecule type" value="Genomic_DNA"/>
</dbReference>
<keyword evidence="2" id="KW-0813">Transport</keyword>
<comment type="subcellular location">
    <subcellularLocation>
        <location evidence="1">Cell membrane</location>
        <topology evidence="1">Multi-pass membrane protein</topology>
    </subcellularLocation>
</comment>
<feature type="transmembrane region" description="Helical" evidence="7">
    <location>
        <begin position="130"/>
        <end position="163"/>
    </location>
</feature>
<accession>A0A6J6V8U8</accession>
<feature type="transmembrane region" description="Helical" evidence="7">
    <location>
        <begin position="28"/>
        <end position="47"/>
    </location>
</feature>
<dbReference type="InterPro" id="IPR035906">
    <property type="entry name" value="MetI-like_sf"/>
</dbReference>
<keyword evidence="5 7" id="KW-1133">Transmembrane helix</keyword>
<reference evidence="9" key="1">
    <citation type="submission" date="2020-05" db="EMBL/GenBank/DDBJ databases">
        <authorList>
            <person name="Chiriac C."/>
            <person name="Salcher M."/>
            <person name="Ghai R."/>
            <person name="Kavagutti S V."/>
        </authorList>
    </citation>
    <scope>NUCLEOTIDE SEQUENCE</scope>
</reference>
<dbReference type="PANTHER" id="PTHR43386">
    <property type="entry name" value="OLIGOPEPTIDE TRANSPORT SYSTEM PERMEASE PROTEIN APPC"/>
    <property type="match status" value="1"/>
</dbReference>
<feature type="transmembrane region" description="Helical" evidence="7">
    <location>
        <begin position="208"/>
        <end position="230"/>
    </location>
</feature>
<evidence type="ECO:0000256" key="4">
    <source>
        <dbReference type="ARBA" id="ARBA00022692"/>
    </source>
</evidence>
<dbReference type="AlphaFoldDB" id="A0A6J6V8U8"/>
<dbReference type="GO" id="GO:0055085">
    <property type="term" value="P:transmembrane transport"/>
    <property type="evidence" value="ECO:0007669"/>
    <property type="project" value="InterPro"/>
</dbReference>
<dbReference type="EMBL" id="CAFBOJ010000021">
    <property type="protein sequence ID" value="CAB4973664.1"/>
    <property type="molecule type" value="Genomic_DNA"/>
</dbReference>
<evidence type="ECO:0000256" key="5">
    <source>
        <dbReference type="ARBA" id="ARBA00022989"/>
    </source>
</evidence>
<evidence type="ECO:0000313" key="11">
    <source>
        <dbReference type="EMBL" id="CAB5074490.1"/>
    </source>
</evidence>
<dbReference type="Gene3D" id="1.10.3720.10">
    <property type="entry name" value="MetI-like"/>
    <property type="match status" value="1"/>
</dbReference>
<keyword evidence="3" id="KW-1003">Cell membrane</keyword>
<dbReference type="PANTHER" id="PTHR43386:SF1">
    <property type="entry name" value="D,D-DIPEPTIDE TRANSPORT SYSTEM PERMEASE PROTEIN DDPC-RELATED"/>
    <property type="match status" value="1"/>
</dbReference>
<evidence type="ECO:0000313" key="9">
    <source>
        <dbReference type="EMBL" id="CAB4767343.1"/>
    </source>
</evidence>
<evidence type="ECO:0000256" key="7">
    <source>
        <dbReference type="SAM" id="Phobius"/>
    </source>
</evidence>
<dbReference type="EMBL" id="CAFBRB010000052">
    <property type="protein sequence ID" value="CAB5074490.1"/>
    <property type="molecule type" value="Genomic_DNA"/>
</dbReference>
<name>A0A6J6V8U8_9ZZZZ</name>
<dbReference type="SUPFAM" id="SSF161098">
    <property type="entry name" value="MetI-like"/>
    <property type="match status" value="1"/>
</dbReference>
<proteinExistence type="predicted"/>
<feature type="transmembrane region" description="Helical" evidence="7">
    <location>
        <begin position="90"/>
        <end position="118"/>
    </location>
</feature>
<evidence type="ECO:0000256" key="1">
    <source>
        <dbReference type="ARBA" id="ARBA00004651"/>
    </source>
</evidence>
<evidence type="ECO:0000256" key="2">
    <source>
        <dbReference type="ARBA" id="ARBA00022448"/>
    </source>
</evidence>
<evidence type="ECO:0000313" key="10">
    <source>
        <dbReference type="EMBL" id="CAB4973664.1"/>
    </source>
</evidence>
<evidence type="ECO:0000256" key="3">
    <source>
        <dbReference type="ARBA" id="ARBA00022475"/>
    </source>
</evidence>
<dbReference type="CDD" id="cd06261">
    <property type="entry name" value="TM_PBP2"/>
    <property type="match status" value="1"/>
</dbReference>
<keyword evidence="6 7" id="KW-0472">Membrane</keyword>
<dbReference type="InterPro" id="IPR000515">
    <property type="entry name" value="MetI-like"/>
</dbReference>
<dbReference type="InterPro" id="IPR050366">
    <property type="entry name" value="BP-dependent_transpt_permease"/>
</dbReference>
<organism evidence="9">
    <name type="scientific">freshwater metagenome</name>
    <dbReference type="NCBI Taxonomy" id="449393"/>
    <lineage>
        <taxon>unclassified sequences</taxon>
        <taxon>metagenomes</taxon>
        <taxon>ecological metagenomes</taxon>
    </lineage>
</organism>
<keyword evidence="4 7" id="KW-0812">Transmembrane</keyword>